<name>A0A2X4PIF6_9PORP</name>
<reference evidence="3 4" key="1">
    <citation type="submission" date="2018-06" db="EMBL/GenBank/DDBJ databases">
        <authorList>
            <consortium name="Pathogen Informatics"/>
            <person name="Doyle S."/>
        </authorList>
    </citation>
    <scope>NUCLEOTIDE SEQUENCE [LARGE SCALE GENOMIC DNA]</scope>
    <source>
        <strain evidence="3 4">NCTC12858</strain>
    </source>
</reference>
<dbReference type="EMBL" id="LS483447">
    <property type="protein sequence ID" value="SQH72450.1"/>
    <property type="molecule type" value="Genomic_DNA"/>
</dbReference>
<dbReference type="KEGG" id="pcre:NCTC12858_00268"/>
<dbReference type="InterPro" id="IPR036249">
    <property type="entry name" value="Thioredoxin-like_sf"/>
</dbReference>
<dbReference type="Pfam" id="PF00578">
    <property type="entry name" value="AhpC-TSA"/>
    <property type="match status" value="1"/>
</dbReference>
<dbReference type="InterPro" id="IPR013766">
    <property type="entry name" value="Thioredoxin_domain"/>
</dbReference>
<dbReference type="AlphaFoldDB" id="A0A2X4PIF6"/>
<dbReference type="InterPro" id="IPR017937">
    <property type="entry name" value="Thioredoxin_CS"/>
</dbReference>
<dbReference type="PANTHER" id="PTHR42852">
    <property type="entry name" value="THIOL:DISULFIDE INTERCHANGE PROTEIN DSBE"/>
    <property type="match status" value="1"/>
</dbReference>
<dbReference type="SUPFAM" id="SSF52833">
    <property type="entry name" value="Thioredoxin-like"/>
    <property type="match status" value="1"/>
</dbReference>
<organism evidence="3 4">
    <name type="scientific">Porphyromonas crevioricanis</name>
    <dbReference type="NCBI Taxonomy" id="393921"/>
    <lineage>
        <taxon>Bacteria</taxon>
        <taxon>Pseudomonadati</taxon>
        <taxon>Bacteroidota</taxon>
        <taxon>Bacteroidia</taxon>
        <taxon>Bacteroidales</taxon>
        <taxon>Porphyromonadaceae</taxon>
        <taxon>Porphyromonas</taxon>
    </lineage>
</organism>
<evidence type="ECO:0000256" key="1">
    <source>
        <dbReference type="ARBA" id="ARBA00023284"/>
    </source>
</evidence>
<dbReference type="InterPro" id="IPR050553">
    <property type="entry name" value="Thioredoxin_ResA/DsbE_sf"/>
</dbReference>
<accession>A0A2X4PIF6</accession>
<dbReference type="InterPro" id="IPR000866">
    <property type="entry name" value="AhpC/TSA"/>
</dbReference>
<dbReference type="PROSITE" id="PS00194">
    <property type="entry name" value="THIOREDOXIN_1"/>
    <property type="match status" value="1"/>
</dbReference>
<dbReference type="CDD" id="cd02966">
    <property type="entry name" value="TlpA_like_family"/>
    <property type="match status" value="1"/>
</dbReference>
<keyword evidence="1" id="KW-0676">Redox-active center</keyword>
<keyword evidence="4" id="KW-1185">Reference proteome</keyword>
<dbReference type="Proteomes" id="UP000249300">
    <property type="component" value="Chromosome 1"/>
</dbReference>
<proteinExistence type="predicted"/>
<protein>
    <submittedName>
        <fullName evidence="3">Thiol-disulfide oxidoreductase resA</fullName>
    </submittedName>
</protein>
<gene>
    <name evidence="3" type="primary">resA_1</name>
    <name evidence="3" type="ORF">NCTC12858_00268</name>
</gene>
<dbReference type="RefSeq" id="WP_023939235.1">
    <property type="nucleotide sequence ID" value="NZ_LS483447.1"/>
</dbReference>
<dbReference type="GO" id="GO:0016491">
    <property type="term" value="F:oxidoreductase activity"/>
    <property type="evidence" value="ECO:0007669"/>
    <property type="project" value="InterPro"/>
</dbReference>
<dbReference type="GO" id="GO:0016209">
    <property type="term" value="F:antioxidant activity"/>
    <property type="evidence" value="ECO:0007669"/>
    <property type="project" value="InterPro"/>
</dbReference>
<evidence type="ECO:0000259" key="2">
    <source>
        <dbReference type="PROSITE" id="PS51352"/>
    </source>
</evidence>
<feature type="domain" description="Thioredoxin" evidence="2">
    <location>
        <begin position="227"/>
        <end position="374"/>
    </location>
</feature>
<dbReference type="PANTHER" id="PTHR42852:SF13">
    <property type="entry name" value="PROTEIN DIPZ"/>
    <property type="match status" value="1"/>
</dbReference>
<evidence type="ECO:0000313" key="3">
    <source>
        <dbReference type="EMBL" id="SQH72450.1"/>
    </source>
</evidence>
<sequence length="374" mass="41554">MKLKKHLILPATLLAVLLPSCQSGGKGEISIKIPDSIVESSHTHLYFMDVALDKAVDSLPLPADIEGQDYRMLNYAYNSDSLRLMKCRLGKHSFSFFTEATSLSATLDSSVCATGSSMNNEFGSIAKEIIDRTRQAKNEIAEIANKGGILQEELISLKEKIAEHLEKDLQIIYRQNIDKHLNDLLGAVLVYQGSRVLPSEEIKSYIERAGEKIKEYPLIRSWLERASREEATGVGHTYVDVEGAYIDKPDQTAKLSDLLAVGQYTIVDFWASWCGPCRQEVVKLKALSEKYGAKGLKIAGVAIWDKPEDTKLAIEKLGITWPVMLEKERGTIGDVYGIEGIPTLLLIDANGKILARGHESEPIAEMLEEIYKDK</sequence>
<evidence type="ECO:0000313" key="4">
    <source>
        <dbReference type="Proteomes" id="UP000249300"/>
    </source>
</evidence>
<dbReference type="Gene3D" id="3.40.30.10">
    <property type="entry name" value="Glutaredoxin"/>
    <property type="match status" value="1"/>
</dbReference>
<dbReference type="PROSITE" id="PS51352">
    <property type="entry name" value="THIOREDOXIN_2"/>
    <property type="match status" value="1"/>
</dbReference>